<evidence type="ECO:0000256" key="6">
    <source>
        <dbReference type="ARBA" id="ARBA00022729"/>
    </source>
</evidence>
<organism evidence="14 15">
    <name type="scientific">Lichenicola cladoniae</name>
    <dbReference type="NCBI Taxonomy" id="1484109"/>
    <lineage>
        <taxon>Bacteria</taxon>
        <taxon>Pseudomonadati</taxon>
        <taxon>Pseudomonadota</taxon>
        <taxon>Alphaproteobacteria</taxon>
        <taxon>Acetobacterales</taxon>
        <taxon>Acetobacteraceae</taxon>
        <taxon>Lichenicola</taxon>
    </lineage>
</organism>
<dbReference type="InterPro" id="IPR036942">
    <property type="entry name" value="Beta-barrel_TonB_sf"/>
</dbReference>
<evidence type="ECO:0000256" key="7">
    <source>
        <dbReference type="ARBA" id="ARBA00023004"/>
    </source>
</evidence>
<evidence type="ECO:0000256" key="11">
    <source>
        <dbReference type="PROSITE-ProRule" id="PRU01360"/>
    </source>
</evidence>
<dbReference type="GO" id="GO:0009279">
    <property type="term" value="C:cell outer membrane"/>
    <property type="evidence" value="ECO:0007669"/>
    <property type="project" value="UniProtKB-SubCell"/>
</dbReference>
<feature type="region of interest" description="Disordered" evidence="12">
    <location>
        <begin position="1"/>
        <end position="34"/>
    </location>
</feature>
<keyword evidence="5 11" id="KW-0812">Transmembrane</keyword>
<evidence type="ECO:0000256" key="9">
    <source>
        <dbReference type="ARBA" id="ARBA00023136"/>
    </source>
</evidence>
<keyword evidence="4" id="KW-0410">Iron transport</keyword>
<keyword evidence="8" id="KW-0406">Ion transport</keyword>
<dbReference type="AlphaFoldDB" id="A0A6M8HPN6"/>
<dbReference type="Pfam" id="PF07715">
    <property type="entry name" value="Plug"/>
    <property type="match status" value="1"/>
</dbReference>
<feature type="compositionally biased region" description="Polar residues" evidence="12">
    <location>
        <begin position="23"/>
        <end position="34"/>
    </location>
</feature>
<evidence type="ECO:0000256" key="12">
    <source>
        <dbReference type="SAM" id="MobiDB-lite"/>
    </source>
</evidence>
<dbReference type="PANTHER" id="PTHR32552">
    <property type="entry name" value="FERRICHROME IRON RECEPTOR-RELATED"/>
    <property type="match status" value="1"/>
</dbReference>
<keyword evidence="9 11" id="KW-0472">Membrane</keyword>
<dbReference type="PROSITE" id="PS52016">
    <property type="entry name" value="TONB_DEPENDENT_REC_3"/>
    <property type="match status" value="1"/>
</dbReference>
<feature type="domain" description="TonB-dependent receptor plug" evidence="13">
    <location>
        <begin position="45"/>
        <end position="156"/>
    </location>
</feature>
<keyword evidence="3 11" id="KW-1134">Transmembrane beta strand</keyword>
<keyword evidence="15" id="KW-1185">Reference proteome</keyword>
<keyword evidence="7" id="KW-0408">Iron</keyword>
<comment type="subcellular location">
    <subcellularLocation>
        <location evidence="1 11">Cell outer membrane</location>
        <topology evidence="1 11">Multi-pass membrane protein</topology>
    </subcellularLocation>
</comment>
<dbReference type="EMBL" id="CP053708">
    <property type="protein sequence ID" value="QKE90423.1"/>
    <property type="molecule type" value="Genomic_DNA"/>
</dbReference>
<keyword evidence="2 11" id="KW-0813">Transport</keyword>
<evidence type="ECO:0000313" key="14">
    <source>
        <dbReference type="EMBL" id="QKE90423.1"/>
    </source>
</evidence>
<dbReference type="PANTHER" id="PTHR32552:SF89">
    <property type="entry name" value="CATECHOLATE SIDEROPHORE RECEPTOR FIU"/>
    <property type="match status" value="1"/>
</dbReference>
<dbReference type="GO" id="GO:0015344">
    <property type="term" value="F:siderophore uptake transmembrane transporter activity"/>
    <property type="evidence" value="ECO:0007669"/>
    <property type="project" value="TreeGrafter"/>
</dbReference>
<evidence type="ECO:0000256" key="10">
    <source>
        <dbReference type="ARBA" id="ARBA00023237"/>
    </source>
</evidence>
<evidence type="ECO:0000259" key="13">
    <source>
        <dbReference type="Pfam" id="PF07715"/>
    </source>
</evidence>
<dbReference type="SUPFAM" id="SSF56935">
    <property type="entry name" value="Porins"/>
    <property type="match status" value="1"/>
</dbReference>
<evidence type="ECO:0000313" key="15">
    <source>
        <dbReference type="Proteomes" id="UP000500767"/>
    </source>
</evidence>
<sequence>MRAASARTRPRLAPSPGTVDVQPGTSKTKAASDNGETVMVVAKRSSRSAVSLSGREIQKLLPGTNALKALQTLPGVVYETSDPWGNNEQNISLYIHGFNAQQLGYTLDGVPLGDQNYGNYNGLSPQRAVISEDISRVTLSSGAGDLATASTSNLGGTIDTFSSDPKKKFGGQVAQTFGSYDTYRTFARVDTGLFGNGNSAYVAFARQDARAWDFNGRQGGYQVNGKFVHETDRDKLTLYFDFSTKVEPNEDSTVHVAGESGAPYTRPFTYPNFPQALSYLSASGATPAAAGANYRNYYSDAQREDALAYATLDHHFTDNLIWHSQFYYHHDNSVGVVAGPISAAGLPALFNVYFPGQNLKQIFGNSGYATRTTEYLINRGGYIGALDWTLGHHTIEAGVWVEHNSSSAIRRWYGLDVNAPTTPYERPDGSIFTQYYSQIANTVVQTHIQDEWRILPTLAVQAGFKSSLQFANGTVPVQPLPGSLVGSTGMPVGQIDTEKAFLPQVGAVWDATSHEQLFANIQKNVRQYMTYGGGGASPWSVGSQAAFDLFKRTAQPETSWTYEGGLREHRDLSFGPLSGIEGQVSYYHVAFSNRQLVVSPTAIITSIVGGASILQNVGSVTTDGADFALTAHLGRHFAIYNALSYNKSVYDDNYQSGSTLVHTAGKNVPGDPAWLNKSVISANFGNFDAQLMGDYVGKRYATYTNDLSVKSYFMLNLEAGYRIPLPAGSYLRNIYVQGNITNLNNQRGVSTVVVGAASGTYNTFPIAPRMYFLTLSTQF</sequence>
<dbReference type="Gene3D" id="2.40.170.20">
    <property type="entry name" value="TonB-dependent receptor, beta-barrel domain"/>
    <property type="match status" value="1"/>
</dbReference>
<dbReference type="InterPro" id="IPR012910">
    <property type="entry name" value="Plug_dom"/>
</dbReference>
<evidence type="ECO:0000256" key="5">
    <source>
        <dbReference type="ARBA" id="ARBA00022692"/>
    </source>
</evidence>
<keyword evidence="14" id="KW-0675">Receptor</keyword>
<name>A0A6M8HPN6_9PROT</name>
<dbReference type="InterPro" id="IPR037066">
    <property type="entry name" value="Plug_dom_sf"/>
</dbReference>
<evidence type="ECO:0000256" key="4">
    <source>
        <dbReference type="ARBA" id="ARBA00022496"/>
    </source>
</evidence>
<dbReference type="Gene3D" id="2.170.130.10">
    <property type="entry name" value="TonB-dependent receptor, plug domain"/>
    <property type="match status" value="1"/>
</dbReference>
<accession>A0A6M8HPN6</accession>
<dbReference type="Proteomes" id="UP000500767">
    <property type="component" value="Chromosome"/>
</dbReference>
<evidence type="ECO:0000256" key="3">
    <source>
        <dbReference type="ARBA" id="ARBA00022452"/>
    </source>
</evidence>
<evidence type="ECO:0000256" key="1">
    <source>
        <dbReference type="ARBA" id="ARBA00004571"/>
    </source>
</evidence>
<evidence type="ECO:0000256" key="8">
    <source>
        <dbReference type="ARBA" id="ARBA00023065"/>
    </source>
</evidence>
<keyword evidence="6" id="KW-0732">Signal</keyword>
<proteinExistence type="inferred from homology"/>
<keyword evidence="10 11" id="KW-0998">Cell outer membrane</keyword>
<comment type="similarity">
    <text evidence="11">Belongs to the TonB-dependent receptor family.</text>
</comment>
<protein>
    <submittedName>
        <fullName evidence="14">TonB-dependent receptor plug domain-containing protein</fullName>
    </submittedName>
</protein>
<reference evidence="14 15" key="1">
    <citation type="journal article" date="2014" name="World J. Microbiol. Biotechnol.">
        <title>Biodiversity and physiological characteristics of Antarctic and Arctic lichens-associated bacteria.</title>
        <authorList>
            <person name="Lee Y.M."/>
            <person name="Kim E.H."/>
            <person name="Lee H.K."/>
            <person name="Hong S.G."/>
        </authorList>
    </citation>
    <scope>NUCLEOTIDE SEQUENCE [LARGE SCALE GENOMIC DNA]</scope>
    <source>
        <strain evidence="14 15">PAMC 26569</strain>
    </source>
</reference>
<dbReference type="InterPro" id="IPR039426">
    <property type="entry name" value="TonB-dep_rcpt-like"/>
</dbReference>
<evidence type="ECO:0000256" key="2">
    <source>
        <dbReference type="ARBA" id="ARBA00022448"/>
    </source>
</evidence>
<gene>
    <name evidence="14" type="ORF">HN018_10605</name>
</gene>
<dbReference type="KEGG" id="lck:HN018_10605"/>